<comment type="caution">
    <text evidence="1">The sequence shown here is derived from an EMBL/GenBank/DDBJ whole genome shotgun (WGS) entry which is preliminary data.</text>
</comment>
<protein>
    <submittedName>
        <fullName evidence="1">Uncharacterized protein</fullName>
    </submittedName>
</protein>
<dbReference type="Proteomes" id="UP001239111">
    <property type="component" value="Chromosome 3"/>
</dbReference>
<reference evidence="1" key="1">
    <citation type="submission" date="2023-04" db="EMBL/GenBank/DDBJ databases">
        <title>A chromosome-level genome assembly of the parasitoid wasp Eretmocerus hayati.</title>
        <authorList>
            <person name="Zhong Y."/>
            <person name="Liu S."/>
            <person name="Liu Y."/>
        </authorList>
    </citation>
    <scope>NUCLEOTIDE SEQUENCE</scope>
    <source>
        <strain evidence="1">ZJU_SS_LIU_2023</strain>
    </source>
</reference>
<organism evidence="1 2">
    <name type="scientific">Eretmocerus hayati</name>
    <dbReference type="NCBI Taxonomy" id="131215"/>
    <lineage>
        <taxon>Eukaryota</taxon>
        <taxon>Metazoa</taxon>
        <taxon>Ecdysozoa</taxon>
        <taxon>Arthropoda</taxon>
        <taxon>Hexapoda</taxon>
        <taxon>Insecta</taxon>
        <taxon>Pterygota</taxon>
        <taxon>Neoptera</taxon>
        <taxon>Endopterygota</taxon>
        <taxon>Hymenoptera</taxon>
        <taxon>Apocrita</taxon>
        <taxon>Proctotrupomorpha</taxon>
        <taxon>Chalcidoidea</taxon>
        <taxon>Aphelinidae</taxon>
        <taxon>Aphelininae</taxon>
        <taxon>Eretmocerus</taxon>
    </lineage>
</organism>
<accession>A0ACC2NTB9</accession>
<evidence type="ECO:0000313" key="1">
    <source>
        <dbReference type="EMBL" id="KAJ8674468.1"/>
    </source>
</evidence>
<dbReference type="EMBL" id="CM056743">
    <property type="protein sequence ID" value="KAJ8674468.1"/>
    <property type="molecule type" value="Genomic_DNA"/>
</dbReference>
<evidence type="ECO:0000313" key="2">
    <source>
        <dbReference type="Proteomes" id="UP001239111"/>
    </source>
</evidence>
<sequence length="294" mass="34279">MSQYERQLIDAVKSVNVNWYSIMDTPWELQQINCADHNGYTPLAIAMVRRQGRVVSWLLSIGADVNAKDKYGRNGLHLALLNALRHGMQDYIFELLQKYPRPDTIYSYSASYPLILAVAMGNCEIIKFLYKCGVNIDMTTKVDDPTPLLRNETHRIPGLGETYRRYWDASIAELEVLGQIIIVLQVSFKDIVEYKSSNEILMERKFRLAAKLVDRDHLPPQIQIFRDRLLNQISKMKRQLLLIERMRIIMSHAYETHFEMYDNICENIFGNMSLENVRTFCLAGILRKNLEIRQ</sequence>
<gene>
    <name evidence="1" type="ORF">QAD02_005730</name>
</gene>
<name>A0ACC2NTB9_9HYME</name>
<keyword evidence="2" id="KW-1185">Reference proteome</keyword>
<proteinExistence type="predicted"/>